<dbReference type="InterPro" id="IPR008254">
    <property type="entry name" value="Flavodoxin/NO_synth"/>
</dbReference>
<evidence type="ECO:0000259" key="1">
    <source>
        <dbReference type="Pfam" id="PF12682"/>
    </source>
</evidence>
<dbReference type="Pfam" id="PF12682">
    <property type="entry name" value="Flavodoxin_4"/>
    <property type="match status" value="1"/>
</dbReference>
<dbReference type="AlphaFoldDB" id="A0A1N7HV52"/>
<name>A0A1N7HV52_9FLAO</name>
<dbReference type="EMBL" id="FTNY01000001">
    <property type="protein sequence ID" value="SIS28641.1"/>
    <property type="molecule type" value="Genomic_DNA"/>
</dbReference>
<dbReference type="SUPFAM" id="SSF52218">
    <property type="entry name" value="Flavoproteins"/>
    <property type="match status" value="1"/>
</dbReference>
<dbReference type="InterPro" id="IPR029039">
    <property type="entry name" value="Flavoprotein-like_sf"/>
</dbReference>
<sequence length="121" mass="13714">MWFKNQPNFQHFSPYPKDYKATVDQVSEENRTGFLPSLKTKMNDLEKYDVVLIGFPTWGMKLPSPVKSFLSQYDLKGKTIVPFNTNAGYGAGSSFETIKALCPQSKILEGISVKEGIERRD</sequence>
<dbReference type="RefSeq" id="WP_228432066.1">
    <property type="nucleotide sequence ID" value="NZ_FTNY01000001.1"/>
</dbReference>
<dbReference type="GO" id="GO:0010181">
    <property type="term" value="F:FMN binding"/>
    <property type="evidence" value="ECO:0007669"/>
    <property type="project" value="InterPro"/>
</dbReference>
<evidence type="ECO:0000313" key="3">
    <source>
        <dbReference type="Proteomes" id="UP000186373"/>
    </source>
</evidence>
<dbReference type="Proteomes" id="UP000186373">
    <property type="component" value="Unassembled WGS sequence"/>
</dbReference>
<keyword evidence="3" id="KW-1185">Reference proteome</keyword>
<reference evidence="3" key="1">
    <citation type="submission" date="2017-01" db="EMBL/GenBank/DDBJ databases">
        <authorList>
            <person name="Varghese N."/>
            <person name="Submissions S."/>
        </authorList>
    </citation>
    <scope>NUCLEOTIDE SEQUENCE [LARGE SCALE GENOMIC DNA]</scope>
    <source>
        <strain evidence="3">DSM 17126</strain>
    </source>
</reference>
<accession>A0A1N7HV52</accession>
<dbReference type="PANTHER" id="PTHR39201:SF1">
    <property type="entry name" value="FLAVODOXIN-LIKE DOMAIN-CONTAINING PROTEIN"/>
    <property type="match status" value="1"/>
</dbReference>
<evidence type="ECO:0000313" key="2">
    <source>
        <dbReference type="EMBL" id="SIS28641.1"/>
    </source>
</evidence>
<dbReference type="PANTHER" id="PTHR39201">
    <property type="entry name" value="EXPORTED PROTEIN-RELATED"/>
    <property type="match status" value="1"/>
</dbReference>
<dbReference type="Gene3D" id="3.40.50.360">
    <property type="match status" value="1"/>
</dbReference>
<organism evidence="2 3">
    <name type="scientific">Chryseobacterium shigense</name>
    <dbReference type="NCBI Taxonomy" id="297244"/>
    <lineage>
        <taxon>Bacteria</taxon>
        <taxon>Pseudomonadati</taxon>
        <taxon>Bacteroidota</taxon>
        <taxon>Flavobacteriia</taxon>
        <taxon>Flavobacteriales</taxon>
        <taxon>Weeksellaceae</taxon>
        <taxon>Chryseobacterium group</taxon>
        <taxon>Chryseobacterium</taxon>
    </lineage>
</organism>
<protein>
    <submittedName>
        <fullName evidence="2">Flavodoxin</fullName>
    </submittedName>
</protein>
<proteinExistence type="predicted"/>
<gene>
    <name evidence="2" type="ORF">SAMN05421639_101229</name>
</gene>
<feature type="domain" description="Flavodoxin-like" evidence="1">
    <location>
        <begin position="34"/>
        <end position="114"/>
    </location>
</feature>